<dbReference type="Proteomes" id="UP001209540">
    <property type="component" value="Unassembled WGS sequence"/>
</dbReference>
<dbReference type="GO" id="GO:0005634">
    <property type="term" value="C:nucleus"/>
    <property type="evidence" value="ECO:0007669"/>
    <property type="project" value="UniProtKB-SubCell"/>
</dbReference>
<feature type="site" description="Histone H3K4me3 binding" evidence="8">
    <location>
        <position position="233"/>
    </location>
</feature>
<evidence type="ECO:0000256" key="6">
    <source>
        <dbReference type="ARBA" id="ARBA00022853"/>
    </source>
</evidence>
<keyword evidence="15" id="KW-1185">Reference proteome</keyword>
<feature type="site" description="Histone H3K4me3 binding" evidence="8">
    <location>
        <position position="229"/>
    </location>
</feature>
<evidence type="ECO:0000256" key="1">
    <source>
        <dbReference type="ARBA" id="ARBA00004123"/>
    </source>
</evidence>
<dbReference type="InterPro" id="IPR019786">
    <property type="entry name" value="Zinc_finger_PHD-type_CS"/>
</dbReference>
<dbReference type="GO" id="GO:0006355">
    <property type="term" value="P:regulation of DNA-templated transcription"/>
    <property type="evidence" value="ECO:0007669"/>
    <property type="project" value="TreeGrafter"/>
</dbReference>
<dbReference type="InterPro" id="IPR028651">
    <property type="entry name" value="ING_fam"/>
</dbReference>
<reference evidence="14" key="2">
    <citation type="submission" date="2023-02" db="EMBL/GenBank/DDBJ databases">
        <authorList>
            <consortium name="DOE Joint Genome Institute"/>
            <person name="Mondo S.J."/>
            <person name="Chang Y."/>
            <person name="Wang Y."/>
            <person name="Ahrendt S."/>
            <person name="Andreopoulos W."/>
            <person name="Barry K."/>
            <person name="Beard J."/>
            <person name="Benny G.L."/>
            <person name="Blankenship S."/>
            <person name="Bonito G."/>
            <person name="Cuomo C."/>
            <person name="Desiro A."/>
            <person name="Gervers K.A."/>
            <person name="Hundley H."/>
            <person name="Kuo A."/>
            <person name="LaButti K."/>
            <person name="Lang B.F."/>
            <person name="Lipzen A."/>
            <person name="O'Donnell K."/>
            <person name="Pangilinan J."/>
            <person name="Reynolds N."/>
            <person name="Sandor L."/>
            <person name="Smith M.W."/>
            <person name="Tsang A."/>
            <person name="Grigoriev I.V."/>
            <person name="Stajich J.E."/>
            <person name="Spatafora J.W."/>
        </authorList>
    </citation>
    <scope>NUCLEOTIDE SEQUENCE</scope>
    <source>
        <strain evidence="14">RSA 2281</strain>
    </source>
</reference>
<dbReference type="Gene3D" id="6.10.140.1740">
    <property type="match status" value="1"/>
</dbReference>
<keyword evidence="6 11" id="KW-0156">Chromatin regulator</keyword>
<protein>
    <recommendedName>
        <fullName evidence="11">Chromatin modification-related protein</fullName>
    </recommendedName>
</protein>
<dbReference type="CDD" id="cd15505">
    <property type="entry name" value="PHD_ING"/>
    <property type="match status" value="1"/>
</dbReference>
<reference evidence="14" key="1">
    <citation type="journal article" date="2022" name="IScience">
        <title>Evolution of zygomycete secretomes and the origins of terrestrial fungal ecologies.</title>
        <authorList>
            <person name="Chang Y."/>
            <person name="Wang Y."/>
            <person name="Mondo S."/>
            <person name="Ahrendt S."/>
            <person name="Andreopoulos W."/>
            <person name="Barry K."/>
            <person name="Beard J."/>
            <person name="Benny G.L."/>
            <person name="Blankenship S."/>
            <person name="Bonito G."/>
            <person name="Cuomo C."/>
            <person name="Desiro A."/>
            <person name="Gervers K.A."/>
            <person name="Hundley H."/>
            <person name="Kuo A."/>
            <person name="LaButti K."/>
            <person name="Lang B.F."/>
            <person name="Lipzen A."/>
            <person name="O'Donnell K."/>
            <person name="Pangilinan J."/>
            <person name="Reynolds N."/>
            <person name="Sandor L."/>
            <person name="Smith M.E."/>
            <person name="Tsang A."/>
            <person name="Grigoriev I.V."/>
            <person name="Stajich J.E."/>
            <person name="Spatafora J.W."/>
        </authorList>
    </citation>
    <scope>NUCLEOTIDE SEQUENCE</scope>
    <source>
        <strain evidence="14">RSA 2281</strain>
    </source>
</reference>
<dbReference type="PROSITE" id="PS50016">
    <property type="entry name" value="ZF_PHD_2"/>
    <property type="match status" value="1"/>
</dbReference>
<feature type="binding site" evidence="9">
    <location>
        <position position="219"/>
    </location>
    <ligand>
        <name>Zn(2+)</name>
        <dbReference type="ChEBI" id="CHEBI:29105"/>
        <label>1</label>
    </ligand>
</feature>
<dbReference type="PANTHER" id="PTHR10333">
    <property type="entry name" value="INHIBITOR OF GROWTH PROTEIN"/>
    <property type="match status" value="1"/>
</dbReference>
<comment type="subunit">
    <text evidence="11">Component of an histone acetyltransferase complex. Interacts with H3K4me3 and to a lesser extent with H3K4me2.</text>
</comment>
<name>A0AAD5K724_9FUNG</name>
<dbReference type="InterPro" id="IPR013083">
    <property type="entry name" value="Znf_RING/FYVE/PHD"/>
</dbReference>
<feature type="binding site" evidence="9">
    <location>
        <position position="262"/>
    </location>
    <ligand>
        <name>Zn(2+)</name>
        <dbReference type="ChEBI" id="CHEBI:29105"/>
        <label>2</label>
    </ligand>
</feature>
<proteinExistence type="inferred from homology"/>
<dbReference type="PROSITE" id="PS01359">
    <property type="entry name" value="ZF_PHD_1"/>
    <property type="match status" value="1"/>
</dbReference>
<dbReference type="AlphaFoldDB" id="A0AAD5K724"/>
<gene>
    <name evidence="14" type="ORF">BDA99DRAFT_514513</name>
</gene>
<feature type="binding site" evidence="9">
    <location>
        <position position="221"/>
    </location>
    <ligand>
        <name>Zn(2+)</name>
        <dbReference type="ChEBI" id="CHEBI:29105"/>
        <label>1</label>
    </ligand>
</feature>
<evidence type="ECO:0000256" key="2">
    <source>
        <dbReference type="ARBA" id="ARBA00010210"/>
    </source>
</evidence>
<evidence type="ECO:0000256" key="12">
    <source>
        <dbReference type="SAM" id="MobiDB-lite"/>
    </source>
</evidence>
<organism evidence="14 15">
    <name type="scientific">Phascolomyces articulosus</name>
    <dbReference type="NCBI Taxonomy" id="60185"/>
    <lineage>
        <taxon>Eukaryota</taxon>
        <taxon>Fungi</taxon>
        <taxon>Fungi incertae sedis</taxon>
        <taxon>Mucoromycota</taxon>
        <taxon>Mucoromycotina</taxon>
        <taxon>Mucoromycetes</taxon>
        <taxon>Mucorales</taxon>
        <taxon>Lichtheimiaceae</taxon>
        <taxon>Phascolomyces</taxon>
    </lineage>
</organism>
<keyword evidence="7 11" id="KW-0539">Nucleus</keyword>
<feature type="binding site" evidence="9">
    <location>
        <position position="243"/>
    </location>
    <ligand>
        <name>Zn(2+)</name>
        <dbReference type="ChEBI" id="CHEBI:29105"/>
        <label>1</label>
    </ligand>
</feature>
<keyword evidence="4 10" id="KW-0863">Zinc-finger</keyword>
<evidence type="ECO:0000256" key="5">
    <source>
        <dbReference type="ARBA" id="ARBA00022833"/>
    </source>
</evidence>
<feature type="site" description="Histone H3K4me3 binding" evidence="8">
    <location>
        <position position="218"/>
    </location>
</feature>
<keyword evidence="5 9" id="KW-0862">Zinc</keyword>
<evidence type="ECO:0000313" key="14">
    <source>
        <dbReference type="EMBL" id="KAI9258916.1"/>
    </source>
</evidence>
<evidence type="ECO:0000313" key="15">
    <source>
        <dbReference type="Proteomes" id="UP001209540"/>
    </source>
</evidence>
<sequence length="272" mass="30493">MSTRTTNTATDDDLDRISYLGGYSDTVEALPLELHRNFTLIRQLDESAQELMNNVSKDAQSIMAETTVLSPKERQERLSKIGSLLNEALKRGEEKFALAKSTYDTVDRHCTKLDTDLQKYEDEQLIGPTRKMGIATVTSTGAGTSVASVERTEKSDQVGPKKRKGNQKGTTGRGRKKVARAEEESQQGEYLSTEDSRQHAQAAISLSNLPIDPNEPLYCYCQQVSFGEMVACDNDECEIEWFHLECVGLRTPPKGKWYCKNCAEQLKIKQKK</sequence>
<dbReference type="FunFam" id="3.30.40.10:FF:000016">
    <property type="entry name" value="Inhibitor of growth protein"/>
    <property type="match status" value="1"/>
</dbReference>
<dbReference type="Gene3D" id="3.30.40.10">
    <property type="entry name" value="Zinc/RING finger domain, C3HC4 (zinc finger)"/>
    <property type="match status" value="1"/>
</dbReference>
<evidence type="ECO:0000256" key="10">
    <source>
        <dbReference type="PROSITE-ProRule" id="PRU00146"/>
    </source>
</evidence>
<comment type="similarity">
    <text evidence="2 11">Belongs to the ING family.</text>
</comment>
<feature type="binding site" evidence="9">
    <location>
        <position position="237"/>
    </location>
    <ligand>
        <name>Zn(2+)</name>
        <dbReference type="ChEBI" id="CHEBI:29105"/>
        <label>2</label>
    </ligand>
</feature>
<dbReference type="InterPro" id="IPR001965">
    <property type="entry name" value="Znf_PHD"/>
</dbReference>
<comment type="function">
    <text evidence="11">Component of an histone acetyltransferase complex.</text>
</comment>
<dbReference type="GO" id="GO:0006325">
    <property type="term" value="P:chromatin organization"/>
    <property type="evidence" value="ECO:0007669"/>
    <property type="project" value="UniProtKB-KW"/>
</dbReference>
<comment type="domain">
    <text evidence="11">The PHD-type zinc finger mediates the binding to H3K4me3.</text>
</comment>
<comment type="caution">
    <text evidence="14">The sequence shown here is derived from an EMBL/GenBank/DDBJ whole genome shotgun (WGS) entry which is preliminary data.</text>
</comment>
<evidence type="ECO:0000256" key="9">
    <source>
        <dbReference type="PIRSR" id="PIRSR628651-51"/>
    </source>
</evidence>
<dbReference type="CDD" id="cd16859">
    <property type="entry name" value="ING_ING4_5"/>
    <property type="match status" value="1"/>
</dbReference>
<evidence type="ECO:0000259" key="13">
    <source>
        <dbReference type="PROSITE" id="PS50016"/>
    </source>
</evidence>
<dbReference type="PANTHER" id="PTHR10333:SF42">
    <property type="entry name" value="INHIBITOR OF GROWTH PROTEIN 5"/>
    <property type="match status" value="1"/>
</dbReference>
<dbReference type="InterPro" id="IPR019787">
    <property type="entry name" value="Znf_PHD-finger"/>
</dbReference>
<comment type="subcellular location">
    <subcellularLocation>
        <location evidence="1 11">Nucleus</location>
    </subcellularLocation>
</comment>
<feature type="binding site" evidence="9">
    <location>
        <position position="246"/>
    </location>
    <ligand>
        <name>Zn(2+)</name>
        <dbReference type="ChEBI" id="CHEBI:29105"/>
        <label>1</label>
    </ligand>
</feature>
<dbReference type="GO" id="GO:0008270">
    <property type="term" value="F:zinc ion binding"/>
    <property type="evidence" value="ECO:0007669"/>
    <property type="project" value="UniProtKB-KW"/>
</dbReference>
<feature type="region of interest" description="Disordered" evidence="12">
    <location>
        <begin position="142"/>
        <end position="196"/>
    </location>
</feature>
<dbReference type="InterPro" id="IPR011011">
    <property type="entry name" value="Znf_FYVE_PHD"/>
</dbReference>
<dbReference type="InterPro" id="IPR024610">
    <property type="entry name" value="ING_N_histone-binding"/>
</dbReference>
<evidence type="ECO:0000256" key="3">
    <source>
        <dbReference type="ARBA" id="ARBA00022723"/>
    </source>
</evidence>
<dbReference type="Pfam" id="PF12998">
    <property type="entry name" value="ING"/>
    <property type="match status" value="1"/>
</dbReference>
<keyword evidence="3 9" id="KW-0479">Metal-binding</keyword>
<feature type="site" description="Histone H3K4me3 binding" evidence="8">
    <location>
        <position position="241"/>
    </location>
</feature>
<feature type="binding site" evidence="9">
    <location>
        <position position="259"/>
    </location>
    <ligand>
        <name>Zn(2+)</name>
        <dbReference type="ChEBI" id="CHEBI:29105"/>
        <label>2</label>
    </ligand>
</feature>
<evidence type="ECO:0000256" key="11">
    <source>
        <dbReference type="RuleBase" id="RU361213"/>
    </source>
</evidence>
<evidence type="ECO:0000256" key="4">
    <source>
        <dbReference type="ARBA" id="ARBA00022771"/>
    </source>
</evidence>
<feature type="binding site" evidence="9">
    <location>
        <position position="232"/>
    </location>
    <ligand>
        <name>Zn(2+)</name>
        <dbReference type="ChEBI" id="CHEBI:29105"/>
        <label>2</label>
    </ligand>
</feature>
<dbReference type="EMBL" id="JAIXMP010000018">
    <property type="protein sequence ID" value="KAI9258916.1"/>
    <property type="molecule type" value="Genomic_DNA"/>
</dbReference>
<dbReference type="SUPFAM" id="SSF57903">
    <property type="entry name" value="FYVE/PHD zinc finger"/>
    <property type="match status" value="1"/>
</dbReference>
<feature type="domain" description="PHD-type" evidence="13">
    <location>
        <begin position="216"/>
        <end position="265"/>
    </location>
</feature>
<dbReference type="SMART" id="SM01408">
    <property type="entry name" value="ING"/>
    <property type="match status" value="1"/>
</dbReference>
<dbReference type="SMART" id="SM00249">
    <property type="entry name" value="PHD"/>
    <property type="match status" value="1"/>
</dbReference>
<accession>A0AAD5K724</accession>
<evidence type="ECO:0000256" key="8">
    <source>
        <dbReference type="PIRSR" id="PIRSR628651-50"/>
    </source>
</evidence>
<evidence type="ECO:0000256" key="7">
    <source>
        <dbReference type="ARBA" id="ARBA00023242"/>
    </source>
</evidence>